<keyword evidence="8 9" id="KW-0131">Cell cycle</keyword>
<evidence type="ECO:0000256" key="3">
    <source>
        <dbReference type="ARBA" id="ARBA00022519"/>
    </source>
</evidence>
<dbReference type="InterPro" id="IPR045335">
    <property type="entry name" value="FtsQ_C_sf"/>
</dbReference>
<dbReference type="RefSeq" id="WP_059315967.1">
    <property type="nucleotide sequence ID" value="NZ_CP013987.1"/>
</dbReference>
<proteinExistence type="inferred from homology"/>
<keyword evidence="6 9" id="KW-1133">Transmembrane helix</keyword>
<evidence type="ECO:0000313" key="12">
    <source>
        <dbReference type="EMBL" id="ALZ85850.1"/>
    </source>
</evidence>
<evidence type="ECO:0000256" key="7">
    <source>
        <dbReference type="ARBA" id="ARBA00023136"/>
    </source>
</evidence>
<sequence length="284" mass="32490">MVATLRHNQPGFGRSRNVEQRGASRLVAEEPLSTRLPRPSLGLLKRILWPFLLLGLGFGTYEGAQKLLPYADRPIAKVSVKGDLSYISQGAVQQRIAPFVGTTFFQVDLADMRHELETMPWIAHAEVRRVWPDEISIRLEEQMPIARWGDEALLNNQGEAFAPQDLANYDNLPRLYGPKRAQQQVMQQYQMFSQMLRPLGYTVARLEMQERGSWYLTTGQGLELVFGRDQLVEKMRRFMRLYDQVLKAQMDNIARIDLRYPNGLAVAWRDPAIAATPVTEPAKH</sequence>
<dbReference type="Gene3D" id="3.40.50.11690">
    <property type="entry name" value="Cell division protein FtsQ/DivIB"/>
    <property type="match status" value="1"/>
</dbReference>
<dbReference type="Gene3D" id="3.10.20.310">
    <property type="entry name" value="membrane protein fhac"/>
    <property type="match status" value="1"/>
</dbReference>
<dbReference type="PANTHER" id="PTHR35851">
    <property type="entry name" value="CELL DIVISION PROTEIN FTSQ"/>
    <property type="match status" value="1"/>
</dbReference>
<dbReference type="InterPro" id="IPR005548">
    <property type="entry name" value="Cell_div_FtsQ/DivIB_C"/>
</dbReference>
<dbReference type="InterPro" id="IPR026579">
    <property type="entry name" value="FtsQ"/>
</dbReference>
<evidence type="ECO:0000259" key="11">
    <source>
        <dbReference type="PROSITE" id="PS51779"/>
    </source>
</evidence>
<evidence type="ECO:0000313" key="13">
    <source>
        <dbReference type="Proteomes" id="UP000064137"/>
    </source>
</evidence>
<keyword evidence="3 9" id="KW-0997">Cell inner membrane</keyword>
<dbReference type="KEGG" id="por:APT59_17205"/>
<comment type="subunit">
    <text evidence="9">Part of a complex composed of FtsB, FtsL and FtsQ.</text>
</comment>
<reference evidence="12 13" key="1">
    <citation type="submission" date="2016-01" db="EMBL/GenBank/DDBJ databases">
        <title>Annotation of Pseudomonas oryzihabitans USDA-ARS-USMARC-56511.</title>
        <authorList>
            <person name="Harhay G.P."/>
            <person name="Harhay D.M."/>
            <person name="Smith T.P.L."/>
            <person name="Bono J.L."/>
            <person name="Heaton M.P."/>
            <person name="Clawson M.L."/>
            <person name="Chitko-Mckown C.G."/>
            <person name="Capik S.F."/>
            <person name="DeDonder K.D."/>
            <person name="Apley M.D."/>
            <person name="Lubbers B.V."/>
            <person name="White B.J."/>
            <person name="Larson R.L."/>
        </authorList>
    </citation>
    <scope>NUCLEOTIDE SEQUENCE [LARGE SCALE GENOMIC DNA]</scope>
    <source>
        <strain evidence="12 13">USDA-ARS-USMARC-56511</strain>
    </source>
</reference>
<dbReference type="GO" id="GO:0043093">
    <property type="term" value="P:FtsZ-dependent cytokinesis"/>
    <property type="evidence" value="ECO:0007669"/>
    <property type="project" value="UniProtKB-UniRule"/>
</dbReference>
<keyword evidence="5 9" id="KW-0812">Transmembrane</keyword>
<comment type="similarity">
    <text evidence="9">Belongs to the FtsQ/DivIB family. FtsQ subfamily.</text>
</comment>
<evidence type="ECO:0000256" key="2">
    <source>
        <dbReference type="ARBA" id="ARBA00022475"/>
    </source>
</evidence>
<evidence type="ECO:0000256" key="9">
    <source>
        <dbReference type="HAMAP-Rule" id="MF_00911"/>
    </source>
</evidence>
<keyword evidence="4 9" id="KW-0132">Cell division</keyword>
<keyword evidence="7 9" id="KW-0472">Membrane</keyword>
<accession>A0A0U4HJ72</accession>
<dbReference type="PANTHER" id="PTHR35851:SF1">
    <property type="entry name" value="CELL DIVISION PROTEIN FTSQ"/>
    <property type="match status" value="1"/>
</dbReference>
<dbReference type="Proteomes" id="UP000064137">
    <property type="component" value="Chromosome"/>
</dbReference>
<dbReference type="PROSITE" id="PS51779">
    <property type="entry name" value="POTRA"/>
    <property type="match status" value="1"/>
</dbReference>
<comment type="function">
    <text evidence="9">Essential cell division protein. May link together the upstream cell division proteins, which are predominantly cytoplasmic, with the downstream cell division proteins, which are predominantly periplasmic. May control correct divisome assembly.</text>
</comment>
<protein>
    <recommendedName>
        <fullName evidence="9">Cell division protein FtsQ</fullName>
    </recommendedName>
</protein>
<dbReference type="Pfam" id="PF03799">
    <property type="entry name" value="FtsQ_DivIB_C"/>
    <property type="match status" value="1"/>
</dbReference>
<name>A0A0U4HJ72_9PSED</name>
<evidence type="ECO:0000256" key="1">
    <source>
        <dbReference type="ARBA" id="ARBA00004370"/>
    </source>
</evidence>
<evidence type="ECO:0000256" key="5">
    <source>
        <dbReference type="ARBA" id="ARBA00022692"/>
    </source>
</evidence>
<dbReference type="OrthoDB" id="9790370at2"/>
<evidence type="ECO:0000256" key="10">
    <source>
        <dbReference type="SAM" id="MobiDB-lite"/>
    </source>
</evidence>
<keyword evidence="2 9" id="KW-1003">Cell membrane</keyword>
<dbReference type="GO" id="GO:0005886">
    <property type="term" value="C:plasma membrane"/>
    <property type="evidence" value="ECO:0007669"/>
    <property type="project" value="UniProtKB-SubCell"/>
</dbReference>
<evidence type="ECO:0000256" key="6">
    <source>
        <dbReference type="ARBA" id="ARBA00022989"/>
    </source>
</evidence>
<dbReference type="AlphaFoldDB" id="A0A0U4HJ72"/>
<feature type="domain" description="POTRA" evidence="11">
    <location>
        <begin position="73"/>
        <end position="142"/>
    </location>
</feature>
<dbReference type="InterPro" id="IPR013685">
    <property type="entry name" value="POTRA_FtsQ_type"/>
</dbReference>
<evidence type="ECO:0000256" key="4">
    <source>
        <dbReference type="ARBA" id="ARBA00022618"/>
    </source>
</evidence>
<dbReference type="InterPro" id="IPR034746">
    <property type="entry name" value="POTRA"/>
</dbReference>
<dbReference type="GO" id="GO:0090529">
    <property type="term" value="P:cell septum assembly"/>
    <property type="evidence" value="ECO:0007669"/>
    <property type="project" value="InterPro"/>
</dbReference>
<evidence type="ECO:0000256" key="8">
    <source>
        <dbReference type="ARBA" id="ARBA00023306"/>
    </source>
</evidence>
<dbReference type="HAMAP" id="MF_00911">
    <property type="entry name" value="FtsQ_subfam"/>
    <property type="match status" value="1"/>
</dbReference>
<comment type="subcellular location">
    <subcellularLocation>
        <location evidence="9">Cell inner membrane</location>
        <topology evidence="9">Single-pass type II membrane protein</topology>
    </subcellularLocation>
    <subcellularLocation>
        <location evidence="1">Membrane</location>
    </subcellularLocation>
    <text evidence="9">Localizes to the division septum.</text>
</comment>
<dbReference type="Pfam" id="PF08478">
    <property type="entry name" value="POTRA_1"/>
    <property type="match status" value="1"/>
</dbReference>
<gene>
    <name evidence="9" type="primary">ftsQ</name>
    <name evidence="12" type="ORF">APT59_17205</name>
</gene>
<dbReference type="GO" id="GO:0032153">
    <property type="term" value="C:cell division site"/>
    <property type="evidence" value="ECO:0007669"/>
    <property type="project" value="UniProtKB-UniRule"/>
</dbReference>
<organism evidence="12 13">
    <name type="scientific">Pseudomonas oryzihabitans</name>
    <dbReference type="NCBI Taxonomy" id="47885"/>
    <lineage>
        <taxon>Bacteria</taxon>
        <taxon>Pseudomonadati</taxon>
        <taxon>Pseudomonadota</taxon>
        <taxon>Gammaproteobacteria</taxon>
        <taxon>Pseudomonadales</taxon>
        <taxon>Pseudomonadaceae</taxon>
        <taxon>Pseudomonas</taxon>
    </lineage>
</organism>
<feature type="region of interest" description="Disordered" evidence="10">
    <location>
        <begin position="1"/>
        <end position="20"/>
    </location>
</feature>
<dbReference type="EMBL" id="CP013987">
    <property type="protein sequence ID" value="ALZ85850.1"/>
    <property type="molecule type" value="Genomic_DNA"/>
</dbReference>